<evidence type="ECO:0000256" key="1">
    <source>
        <dbReference type="ARBA" id="ARBA00022475"/>
    </source>
</evidence>
<feature type="binding site" evidence="8">
    <location>
        <begin position="255"/>
        <end position="258"/>
    </location>
    <ligand>
        <name>GTP</name>
        <dbReference type="ChEBI" id="CHEBI:37565"/>
    </ligand>
</feature>
<evidence type="ECO:0000259" key="10">
    <source>
        <dbReference type="SMART" id="SM00962"/>
    </source>
</evidence>
<dbReference type="PANTHER" id="PTHR43134">
    <property type="entry name" value="SIGNAL RECOGNITION PARTICLE RECEPTOR SUBUNIT ALPHA"/>
    <property type="match status" value="1"/>
</dbReference>
<dbReference type="SMART" id="SM00962">
    <property type="entry name" value="SRP54"/>
    <property type="match status" value="1"/>
</dbReference>
<dbReference type="EMBL" id="NBVN01000002">
    <property type="protein sequence ID" value="PUA33385.1"/>
    <property type="molecule type" value="Genomic_DNA"/>
</dbReference>
<feature type="domain" description="AAA+ ATPase" evidence="9">
    <location>
        <begin position="107"/>
        <end position="283"/>
    </location>
</feature>
<evidence type="ECO:0000256" key="4">
    <source>
        <dbReference type="ARBA" id="ARBA00022801"/>
    </source>
</evidence>
<dbReference type="GO" id="GO:0003924">
    <property type="term" value="F:GTPase activity"/>
    <property type="evidence" value="ECO:0007669"/>
    <property type="project" value="UniProtKB-UniRule"/>
</dbReference>
<dbReference type="GO" id="GO:0006614">
    <property type="term" value="P:SRP-dependent cotranslational protein targeting to membrane"/>
    <property type="evidence" value="ECO:0007669"/>
    <property type="project" value="InterPro"/>
</dbReference>
<feature type="binding site" evidence="8">
    <location>
        <begin position="197"/>
        <end position="201"/>
    </location>
    <ligand>
        <name>GTP</name>
        <dbReference type="ChEBI" id="CHEBI:37565"/>
    </ligand>
</feature>
<keyword evidence="7 8" id="KW-0675">Receptor</keyword>
<evidence type="ECO:0000256" key="2">
    <source>
        <dbReference type="ARBA" id="ARBA00022490"/>
    </source>
</evidence>
<keyword evidence="2 8" id="KW-0963">Cytoplasm</keyword>
<dbReference type="InterPro" id="IPR027417">
    <property type="entry name" value="P-loop_NTPase"/>
</dbReference>
<evidence type="ECO:0000313" key="11">
    <source>
        <dbReference type="EMBL" id="PUA33385.1"/>
    </source>
</evidence>
<keyword evidence="6 8" id="KW-0472">Membrane</keyword>
<comment type="caution">
    <text evidence="11">The sequence shown here is derived from an EMBL/GenBank/DDBJ whole genome shotgun (WGS) entry which is preliminary data.</text>
</comment>
<dbReference type="SMART" id="SM00382">
    <property type="entry name" value="AAA"/>
    <property type="match status" value="1"/>
</dbReference>
<accession>A0A2R7Y770</accession>
<evidence type="ECO:0000256" key="6">
    <source>
        <dbReference type="ARBA" id="ARBA00023136"/>
    </source>
</evidence>
<evidence type="ECO:0000256" key="3">
    <source>
        <dbReference type="ARBA" id="ARBA00022741"/>
    </source>
</evidence>
<dbReference type="SUPFAM" id="SSF47364">
    <property type="entry name" value="Domain of the SRP/SRP receptor G-proteins"/>
    <property type="match status" value="1"/>
</dbReference>
<gene>
    <name evidence="8" type="primary">ftsY</name>
    <name evidence="11" type="ORF">B7O98_02880</name>
</gene>
<comment type="function">
    <text evidence="8">Involved in targeting and insertion of nascent membrane proteins into the cytoplasmic membrane. Acts as a receptor for the complex formed by the signal recognition particle (SRP) and the ribosome-nascent chain (RNC).</text>
</comment>
<protein>
    <recommendedName>
        <fullName evidence="8">Signal recognition particle receptor FtsY</fullName>
        <shortName evidence="8">SRP receptor</shortName>
        <ecNumber evidence="8">3.6.5.4</ecNumber>
    </recommendedName>
</protein>
<reference evidence="11" key="1">
    <citation type="submission" date="2017-04" db="EMBL/GenBank/DDBJ databases">
        <authorList>
            <person name="Afonso C.L."/>
            <person name="Miller P.J."/>
            <person name="Scott M.A."/>
            <person name="Spackman E."/>
            <person name="Goraichik I."/>
            <person name="Dimitrov K.M."/>
            <person name="Suarez D.L."/>
            <person name="Swayne D.E."/>
        </authorList>
    </citation>
    <scope>NUCLEOTIDE SEQUENCE</scope>
    <source>
        <strain evidence="11">NZ3</strain>
    </source>
</reference>
<dbReference type="InterPro" id="IPR000897">
    <property type="entry name" value="SRP54_GTPase_dom"/>
</dbReference>
<dbReference type="AlphaFoldDB" id="A0A2R7Y770"/>
<dbReference type="Pfam" id="PF00448">
    <property type="entry name" value="SRP54"/>
    <property type="match status" value="1"/>
</dbReference>
<dbReference type="PANTHER" id="PTHR43134:SF1">
    <property type="entry name" value="SIGNAL RECOGNITION PARTICLE RECEPTOR SUBUNIT ALPHA"/>
    <property type="match status" value="1"/>
</dbReference>
<dbReference type="InterPro" id="IPR004390">
    <property type="entry name" value="SR_rcpt_FtsY"/>
</dbReference>
<dbReference type="GO" id="GO:0005047">
    <property type="term" value="F:signal recognition particle binding"/>
    <property type="evidence" value="ECO:0007669"/>
    <property type="project" value="TreeGrafter"/>
</dbReference>
<dbReference type="SUPFAM" id="SSF52540">
    <property type="entry name" value="P-loop containing nucleoside triphosphate hydrolases"/>
    <property type="match status" value="1"/>
</dbReference>
<comment type="subunit">
    <text evidence="8">Part of the signal recognition particle protein translocation system, which is composed of SRP and FtsY.</text>
</comment>
<reference evidence="11" key="2">
    <citation type="journal article" date="2018" name="Syst. Appl. Microbiol.">
        <title>A new symbiotic nanoarchaeote (Candidatus Nanoclepta minutus) and its host (Zestosphaera tikiterensis gen. nov., sp. nov.) from a New Zealand hot spring.</title>
        <authorList>
            <person name="St John E."/>
            <person name="Liu Y."/>
            <person name="Podar M."/>
            <person name="Stott M.B."/>
            <person name="Meneghin J."/>
            <person name="Chen Z."/>
            <person name="Lagutin K."/>
            <person name="Mitchell K."/>
            <person name="Reysenbach A.L."/>
        </authorList>
    </citation>
    <scope>NUCLEOTIDE SEQUENCE [LARGE SCALE GENOMIC DNA]</scope>
    <source>
        <strain evidence="11">NZ3</strain>
    </source>
</reference>
<dbReference type="GO" id="GO:0005737">
    <property type="term" value="C:cytoplasm"/>
    <property type="evidence" value="ECO:0007669"/>
    <property type="project" value="UniProtKB-SubCell"/>
</dbReference>
<comment type="similarity">
    <text evidence="8">Belongs to the GTP-binding SRP family. FtsY subfamily.</text>
</comment>
<feature type="domain" description="SRP54-type proteins GTP-binding" evidence="10">
    <location>
        <begin position="108"/>
        <end position="303"/>
    </location>
</feature>
<feature type="binding site" evidence="8">
    <location>
        <begin position="115"/>
        <end position="122"/>
    </location>
    <ligand>
        <name>GTP</name>
        <dbReference type="ChEBI" id="CHEBI:37565"/>
    </ligand>
</feature>
<dbReference type="GO" id="GO:0005886">
    <property type="term" value="C:plasma membrane"/>
    <property type="evidence" value="ECO:0007669"/>
    <property type="project" value="UniProtKB-SubCell"/>
</dbReference>
<sequence length="304" mass="33769">MFKKVRETLRSLTSKVSDTLSKKELSYEEFNEIFEEFRWVLSENDVAQEAIDALKEILAKELVGVKISRFTSSKDYVVDKVKEALRKLLEENTFQNDLVDLVKASPKPYVIVFMGVNGVGKTTTIAKVAFKLKTNGLKPVIVAADTFRAGALEQLEIHAKKLDVPFIRGKYGADPASVAKDGVIYAQKNKLDVVLIDTAGRMHTDRDLMDEIRKVVRVVKPNLKVLVLDALVGNDAVNQAKWFDEVVGVDAVILTKLDADAKGGSALSVILTINKKIMYVGVGQGYEDLLKFNPDLILNNLLEQ</sequence>
<keyword evidence="1 8" id="KW-1003">Cell membrane</keyword>
<comment type="subcellular location">
    <subcellularLocation>
        <location evidence="8">Cell membrane</location>
        <topology evidence="8">Peripheral membrane protein</topology>
        <orientation evidence="8">Cytoplasmic side</orientation>
    </subcellularLocation>
    <subcellularLocation>
        <location evidence="8">Cytoplasm</location>
    </subcellularLocation>
</comment>
<dbReference type="EC" id="3.6.5.4" evidence="8"/>
<keyword evidence="4 8" id="KW-0378">Hydrolase</keyword>
<evidence type="ECO:0000256" key="5">
    <source>
        <dbReference type="ARBA" id="ARBA00023134"/>
    </source>
</evidence>
<proteinExistence type="inferred from homology"/>
<dbReference type="Gene3D" id="3.40.50.300">
    <property type="entry name" value="P-loop containing nucleotide triphosphate hydrolases"/>
    <property type="match status" value="1"/>
</dbReference>
<organism evidence="11 12">
    <name type="scientific">Zestosphaera tikiterensis</name>
    <dbReference type="NCBI Taxonomy" id="1973259"/>
    <lineage>
        <taxon>Archaea</taxon>
        <taxon>Thermoproteota</taxon>
        <taxon>Thermoprotei</taxon>
        <taxon>Desulfurococcales</taxon>
        <taxon>Desulfurococcaceae</taxon>
        <taxon>Zestosphaera</taxon>
    </lineage>
</organism>
<evidence type="ECO:0000256" key="7">
    <source>
        <dbReference type="ARBA" id="ARBA00023170"/>
    </source>
</evidence>
<dbReference type="Gene3D" id="1.20.120.140">
    <property type="entry name" value="Signal recognition particle SRP54, nucleotide-binding domain"/>
    <property type="match status" value="1"/>
</dbReference>
<keyword evidence="3 8" id="KW-0547">Nucleotide-binding</keyword>
<evidence type="ECO:0000313" key="12">
    <source>
        <dbReference type="Proteomes" id="UP000244093"/>
    </source>
</evidence>
<name>A0A2R7Y770_9CREN</name>
<comment type="catalytic activity">
    <reaction evidence="8">
        <text>GTP + H2O = GDP + phosphate + H(+)</text>
        <dbReference type="Rhea" id="RHEA:19669"/>
        <dbReference type="ChEBI" id="CHEBI:15377"/>
        <dbReference type="ChEBI" id="CHEBI:15378"/>
        <dbReference type="ChEBI" id="CHEBI:37565"/>
        <dbReference type="ChEBI" id="CHEBI:43474"/>
        <dbReference type="ChEBI" id="CHEBI:58189"/>
        <dbReference type="EC" id="3.6.5.4"/>
    </reaction>
</comment>
<keyword evidence="5 8" id="KW-0342">GTP-binding</keyword>
<dbReference type="Proteomes" id="UP000244093">
    <property type="component" value="Unassembled WGS sequence"/>
</dbReference>
<dbReference type="InterPro" id="IPR042101">
    <property type="entry name" value="SRP54_N_sf"/>
</dbReference>
<evidence type="ECO:0000259" key="9">
    <source>
        <dbReference type="SMART" id="SM00382"/>
    </source>
</evidence>
<dbReference type="HAMAP" id="MF_00920">
    <property type="entry name" value="FtsY"/>
    <property type="match status" value="1"/>
</dbReference>
<evidence type="ECO:0000256" key="8">
    <source>
        <dbReference type="HAMAP-Rule" id="MF_00920"/>
    </source>
</evidence>
<dbReference type="InterPro" id="IPR036225">
    <property type="entry name" value="SRP/SRP_N"/>
</dbReference>
<dbReference type="NCBIfam" id="TIGR00064">
    <property type="entry name" value="ftsY"/>
    <property type="match status" value="1"/>
</dbReference>
<dbReference type="FunFam" id="3.40.50.300:FF:000566">
    <property type="entry name" value="Signal recognition particle receptor subunit alpha"/>
    <property type="match status" value="1"/>
</dbReference>
<dbReference type="GO" id="GO:0005525">
    <property type="term" value="F:GTP binding"/>
    <property type="evidence" value="ECO:0007669"/>
    <property type="project" value="UniProtKB-UniRule"/>
</dbReference>
<dbReference type="InterPro" id="IPR003593">
    <property type="entry name" value="AAA+_ATPase"/>
</dbReference>